<proteinExistence type="predicted"/>
<gene>
    <name evidence="2" type="ORF">ES332_D01G190500v1</name>
</gene>
<dbReference type="Proteomes" id="UP000322667">
    <property type="component" value="Chromosome D01"/>
</dbReference>
<organism evidence="2 3">
    <name type="scientific">Gossypium tomentosum</name>
    <name type="common">Hawaiian cotton</name>
    <name type="synonym">Gossypium sandvicense</name>
    <dbReference type="NCBI Taxonomy" id="34277"/>
    <lineage>
        <taxon>Eukaryota</taxon>
        <taxon>Viridiplantae</taxon>
        <taxon>Streptophyta</taxon>
        <taxon>Embryophyta</taxon>
        <taxon>Tracheophyta</taxon>
        <taxon>Spermatophyta</taxon>
        <taxon>Magnoliopsida</taxon>
        <taxon>eudicotyledons</taxon>
        <taxon>Gunneridae</taxon>
        <taxon>Pentapetalae</taxon>
        <taxon>rosids</taxon>
        <taxon>malvids</taxon>
        <taxon>Malvales</taxon>
        <taxon>Malvaceae</taxon>
        <taxon>Malvoideae</taxon>
        <taxon>Gossypium</taxon>
    </lineage>
</organism>
<dbReference type="AlphaFoldDB" id="A0A5D2MB03"/>
<reference evidence="2 3" key="1">
    <citation type="submission" date="2019-07" db="EMBL/GenBank/DDBJ databases">
        <title>WGS assembly of Gossypium tomentosum.</title>
        <authorList>
            <person name="Chen Z.J."/>
            <person name="Sreedasyam A."/>
            <person name="Ando A."/>
            <person name="Song Q."/>
            <person name="De L."/>
            <person name="Hulse-Kemp A."/>
            <person name="Ding M."/>
            <person name="Ye W."/>
            <person name="Kirkbride R."/>
            <person name="Jenkins J."/>
            <person name="Plott C."/>
            <person name="Lovell J."/>
            <person name="Lin Y.-M."/>
            <person name="Vaughn R."/>
            <person name="Liu B."/>
            <person name="Li W."/>
            <person name="Simpson S."/>
            <person name="Scheffler B."/>
            <person name="Saski C."/>
            <person name="Grover C."/>
            <person name="Hu G."/>
            <person name="Conover J."/>
            <person name="Carlson J."/>
            <person name="Shu S."/>
            <person name="Boston L."/>
            <person name="Williams M."/>
            <person name="Peterson D."/>
            <person name="Mcgee K."/>
            <person name="Jones D."/>
            <person name="Wendel J."/>
            <person name="Stelly D."/>
            <person name="Grimwood J."/>
            <person name="Schmutz J."/>
        </authorList>
    </citation>
    <scope>NUCLEOTIDE SEQUENCE [LARGE SCALE GENOMIC DNA]</scope>
    <source>
        <strain evidence="2">7179.01</strain>
    </source>
</reference>
<feature type="transmembrane region" description="Helical" evidence="1">
    <location>
        <begin position="53"/>
        <end position="73"/>
    </location>
</feature>
<keyword evidence="3" id="KW-1185">Reference proteome</keyword>
<accession>A0A5D2MB03</accession>
<sequence length="77" mass="8875">MNSFNAEIDGQVTDIFRALSFVQLDVGLLKVLLKKQPQFLVKQLLFVFKSSTWIMGQLAQICIFSVKIIIWFCRGIH</sequence>
<keyword evidence="1" id="KW-1133">Transmembrane helix</keyword>
<protein>
    <submittedName>
        <fullName evidence="2">Uncharacterized protein</fullName>
    </submittedName>
</protein>
<keyword evidence="1" id="KW-0472">Membrane</keyword>
<evidence type="ECO:0000313" key="3">
    <source>
        <dbReference type="Proteomes" id="UP000322667"/>
    </source>
</evidence>
<evidence type="ECO:0000313" key="2">
    <source>
        <dbReference type="EMBL" id="TYH88464.1"/>
    </source>
</evidence>
<evidence type="ECO:0000256" key="1">
    <source>
        <dbReference type="SAM" id="Phobius"/>
    </source>
</evidence>
<dbReference type="EMBL" id="CM017623">
    <property type="protein sequence ID" value="TYH88464.1"/>
    <property type="molecule type" value="Genomic_DNA"/>
</dbReference>
<name>A0A5D2MB03_GOSTO</name>
<keyword evidence="1" id="KW-0812">Transmembrane</keyword>